<dbReference type="EMBL" id="QFWQ01000006">
    <property type="protein sequence ID" value="RCS29442.1"/>
    <property type="molecule type" value="Genomic_DNA"/>
</dbReference>
<keyword evidence="2" id="KW-0808">Transferase</keyword>
<dbReference type="RefSeq" id="WP_114342990.1">
    <property type="nucleotide sequence ID" value="NZ_QFWQ01000006.1"/>
</dbReference>
<dbReference type="AlphaFoldDB" id="A0A368KBZ4"/>
<organism evidence="2 3">
    <name type="scientific">Rhodanobacter denitrificans</name>
    <dbReference type="NCBI Taxonomy" id="666685"/>
    <lineage>
        <taxon>Bacteria</taxon>
        <taxon>Pseudomonadati</taxon>
        <taxon>Pseudomonadota</taxon>
        <taxon>Gammaproteobacteria</taxon>
        <taxon>Lysobacterales</taxon>
        <taxon>Rhodanobacteraceae</taxon>
        <taxon>Rhodanobacter</taxon>
    </lineage>
</organism>
<gene>
    <name evidence="2" type="ORF">DEO45_09700</name>
</gene>
<dbReference type="Gene3D" id="3.40.50.2000">
    <property type="entry name" value="Glycogen Phosphorylase B"/>
    <property type="match status" value="1"/>
</dbReference>
<name>A0A368KBZ4_9GAMM</name>
<evidence type="ECO:0000313" key="3">
    <source>
        <dbReference type="Proteomes" id="UP000252387"/>
    </source>
</evidence>
<keyword evidence="3" id="KW-1185">Reference proteome</keyword>
<proteinExistence type="predicted"/>
<feature type="domain" description="Glycosyl transferase family 1" evidence="1">
    <location>
        <begin position="148"/>
        <end position="312"/>
    </location>
</feature>
<dbReference type="GO" id="GO:1901135">
    <property type="term" value="P:carbohydrate derivative metabolic process"/>
    <property type="evidence" value="ECO:0007669"/>
    <property type="project" value="UniProtKB-ARBA"/>
</dbReference>
<dbReference type="PANTHER" id="PTHR12526">
    <property type="entry name" value="GLYCOSYLTRANSFERASE"/>
    <property type="match status" value="1"/>
</dbReference>
<dbReference type="PANTHER" id="PTHR12526:SF638">
    <property type="entry name" value="SPORE COAT PROTEIN SA"/>
    <property type="match status" value="1"/>
</dbReference>
<dbReference type="Pfam" id="PF00534">
    <property type="entry name" value="Glycos_transf_1"/>
    <property type="match status" value="1"/>
</dbReference>
<protein>
    <submittedName>
        <fullName evidence="2">Glycosyltransferase</fullName>
    </submittedName>
</protein>
<dbReference type="Proteomes" id="UP000252387">
    <property type="component" value="Unassembled WGS sequence"/>
</dbReference>
<evidence type="ECO:0000259" key="1">
    <source>
        <dbReference type="Pfam" id="PF00534"/>
    </source>
</evidence>
<dbReference type="OrthoDB" id="654660at2"/>
<dbReference type="GO" id="GO:0016757">
    <property type="term" value="F:glycosyltransferase activity"/>
    <property type="evidence" value="ECO:0007669"/>
    <property type="project" value="InterPro"/>
</dbReference>
<comment type="caution">
    <text evidence="2">The sequence shown here is derived from an EMBL/GenBank/DDBJ whole genome shotgun (WGS) entry which is preliminary data.</text>
</comment>
<evidence type="ECO:0000313" key="2">
    <source>
        <dbReference type="EMBL" id="RCS29442.1"/>
    </source>
</evidence>
<dbReference type="InterPro" id="IPR001296">
    <property type="entry name" value="Glyco_trans_1"/>
</dbReference>
<sequence length="333" mass="38124">MARINLLAWDNQRGLSHDIRLLSEALRALGHQVEVTRLGPRRHDGRWQAWRMRLRLWWHRLRHADRRLALYDANIALEHVRPDWFGLARLNLLVPNPEWLSPRSQRHLARYDAILCKTRYAVELFAARGCRALHIGFRSTDCLQPEVQRQPTFLHLAGASRMKGTQRLLALWQRHPEWPKLLVLQSPHTATRLVEPVAANLEHRIGYLGSVDEIRRLQNAHLFHLCLSETEGWGHYIAEAMSCKAVVVTCDAPPMNELVTATRGAVVKTHATGTFNLAVRHQFDDAALEAEIERLLAMPTPERVALGEQARAWFTANEATFAARLDAALRQLL</sequence>
<reference evidence="2 3" key="1">
    <citation type="submission" date="2018-05" db="EMBL/GenBank/DDBJ databases">
        <title>Draft genome sequence of Rhodanobacter denitrificans Yn1 isolated from gold copper mine.</title>
        <authorList>
            <person name="Yang N."/>
            <person name="Mazhar H.S."/>
            <person name="Rensing C."/>
        </authorList>
    </citation>
    <scope>NUCLEOTIDE SEQUENCE [LARGE SCALE GENOMIC DNA]</scope>
    <source>
        <strain evidence="2 3">Yn1</strain>
    </source>
</reference>
<accession>A0A368KBZ4</accession>
<dbReference type="SUPFAM" id="SSF53756">
    <property type="entry name" value="UDP-Glycosyltransferase/glycogen phosphorylase"/>
    <property type="match status" value="1"/>
</dbReference>